<evidence type="ECO:0000313" key="2">
    <source>
        <dbReference type="Proteomes" id="UP000292665"/>
    </source>
</evidence>
<comment type="caution">
    <text evidence="1">The sequence shown here is derived from an EMBL/GenBank/DDBJ whole genome shotgun (WGS) entry which is preliminary data.</text>
</comment>
<dbReference type="RefSeq" id="WP_009242758.1">
    <property type="nucleotide sequence ID" value="NZ_CATZVU010000002.1"/>
</dbReference>
<protein>
    <submittedName>
        <fullName evidence="1">Branched-chain amino acid ABC transporter permease</fullName>
    </submittedName>
</protein>
<name>A0A4Q5C6B7_9FIRM</name>
<accession>A0A4Q5C6B7</accession>
<gene>
    <name evidence="1" type="ORF">EAI93_10605</name>
</gene>
<proteinExistence type="predicted"/>
<sequence length="103" mass="11445">MYITTDTIITAATLIGALGVIGGTIVAIYKFYQKPAKLEKKLENLQKTHDEDIRKINEEQCLATYGLLACLKGLKEQGCNGPVTEAINKIEKHLNKQAHDMEE</sequence>
<evidence type="ECO:0000313" key="1">
    <source>
        <dbReference type="EMBL" id="RYS78789.1"/>
    </source>
</evidence>
<organism evidence="1 2">
    <name type="scientific">[Ruminococcus] torques</name>
    <dbReference type="NCBI Taxonomy" id="33039"/>
    <lineage>
        <taxon>Bacteria</taxon>
        <taxon>Bacillati</taxon>
        <taxon>Bacillota</taxon>
        <taxon>Clostridia</taxon>
        <taxon>Lachnospirales</taxon>
        <taxon>Lachnospiraceae</taxon>
        <taxon>Mediterraneibacter</taxon>
    </lineage>
</organism>
<dbReference type="Proteomes" id="UP000292665">
    <property type="component" value="Unassembled WGS sequence"/>
</dbReference>
<dbReference type="EMBL" id="RCYR01000022">
    <property type="protein sequence ID" value="RYS78789.1"/>
    <property type="molecule type" value="Genomic_DNA"/>
</dbReference>
<dbReference type="AlphaFoldDB" id="A0A4Q5C6B7"/>
<reference evidence="1 2" key="1">
    <citation type="journal article" date="2019" name="Science, e1252229">
        <title>Invertible promoters mediate bacterial phase variation, antibiotic resistance, and host adaptation in the gut.</title>
        <authorList>
            <person name="Jiang X."/>
            <person name="Hall A.B."/>
            <person name="Arthur T.D."/>
            <person name="Plichta D.R."/>
            <person name="Covington C.T."/>
            <person name="Poyet M."/>
            <person name="Crothers J."/>
            <person name="Moses P.L."/>
            <person name="Tolonen A.C."/>
            <person name="Vlamakis H."/>
            <person name="Alm E.J."/>
            <person name="Xavier R.J."/>
        </authorList>
    </citation>
    <scope>NUCLEOTIDE SEQUENCE [LARGE SCALE GENOMIC DNA]</scope>
    <source>
        <strain evidence="2">aa_0143</strain>
    </source>
</reference>